<evidence type="ECO:0000256" key="5">
    <source>
        <dbReference type="SAM" id="Phobius"/>
    </source>
</evidence>
<dbReference type="InterPro" id="IPR036259">
    <property type="entry name" value="MFS_trans_sf"/>
</dbReference>
<dbReference type="InterPro" id="IPR020846">
    <property type="entry name" value="MFS_dom"/>
</dbReference>
<dbReference type="InterPro" id="IPR050382">
    <property type="entry name" value="MFS_Na/Anion_cotransporter"/>
</dbReference>
<dbReference type="PANTHER" id="PTHR11662">
    <property type="entry name" value="SOLUTE CARRIER FAMILY 17"/>
    <property type="match status" value="1"/>
</dbReference>
<dbReference type="RefSeq" id="WP_161038170.1">
    <property type="nucleotide sequence ID" value="NZ_WWCM01000002.1"/>
</dbReference>
<evidence type="ECO:0000256" key="1">
    <source>
        <dbReference type="ARBA" id="ARBA00004141"/>
    </source>
</evidence>
<keyword evidence="8" id="KW-1185">Reference proteome</keyword>
<dbReference type="EMBL" id="WWCM01000002">
    <property type="protein sequence ID" value="MYM38809.1"/>
    <property type="molecule type" value="Genomic_DNA"/>
</dbReference>
<dbReference type="Proteomes" id="UP000478090">
    <property type="component" value="Unassembled WGS sequence"/>
</dbReference>
<feature type="domain" description="Major facilitator superfamily (MFS) profile" evidence="6">
    <location>
        <begin position="20"/>
        <end position="457"/>
    </location>
</feature>
<reference evidence="7 8" key="1">
    <citation type="submission" date="2019-12" db="EMBL/GenBank/DDBJ databases">
        <title>Novel species isolated from a subtropical stream in China.</title>
        <authorList>
            <person name="Lu H."/>
        </authorList>
    </citation>
    <scope>NUCLEOTIDE SEQUENCE [LARGE SCALE GENOMIC DNA]</scope>
    <source>
        <strain evidence="7 8">CY13W</strain>
    </source>
</reference>
<dbReference type="SUPFAM" id="SSF103473">
    <property type="entry name" value="MFS general substrate transporter"/>
    <property type="match status" value="1"/>
</dbReference>
<feature type="transmembrane region" description="Helical" evidence="5">
    <location>
        <begin position="262"/>
        <end position="282"/>
    </location>
</feature>
<comment type="subcellular location">
    <subcellularLocation>
        <location evidence="1">Membrane</location>
        <topology evidence="1">Multi-pass membrane protein</topology>
    </subcellularLocation>
</comment>
<evidence type="ECO:0000313" key="8">
    <source>
        <dbReference type="Proteomes" id="UP000478090"/>
    </source>
</evidence>
<evidence type="ECO:0000259" key="6">
    <source>
        <dbReference type="PROSITE" id="PS50850"/>
    </source>
</evidence>
<evidence type="ECO:0000313" key="7">
    <source>
        <dbReference type="EMBL" id="MYM38809.1"/>
    </source>
</evidence>
<keyword evidence="2 5" id="KW-0812">Transmembrane</keyword>
<feature type="transmembrane region" description="Helical" evidence="5">
    <location>
        <begin position="431"/>
        <end position="453"/>
    </location>
</feature>
<feature type="transmembrane region" description="Helical" evidence="5">
    <location>
        <begin position="302"/>
        <end position="324"/>
    </location>
</feature>
<protein>
    <submittedName>
        <fullName evidence="7">MFS transporter</fullName>
    </submittedName>
</protein>
<dbReference type="InterPro" id="IPR011701">
    <property type="entry name" value="MFS"/>
</dbReference>
<feature type="transmembrane region" description="Helical" evidence="5">
    <location>
        <begin position="392"/>
        <end position="411"/>
    </location>
</feature>
<accession>A0ABW9VGQ3</accession>
<dbReference type="Pfam" id="PF07690">
    <property type="entry name" value="MFS_1"/>
    <property type="match status" value="1"/>
</dbReference>
<feature type="transmembrane region" description="Helical" evidence="5">
    <location>
        <begin position="110"/>
        <end position="131"/>
    </location>
</feature>
<evidence type="ECO:0000256" key="2">
    <source>
        <dbReference type="ARBA" id="ARBA00022692"/>
    </source>
</evidence>
<keyword evidence="4 5" id="KW-0472">Membrane</keyword>
<feature type="transmembrane region" description="Helical" evidence="5">
    <location>
        <begin position="16"/>
        <end position="33"/>
    </location>
</feature>
<gene>
    <name evidence="7" type="ORF">GTP27_05655</name>
</gene>
<sequence length="462" mass="50157">MNLNEPVNVGATIGKYRWTICALLFFATTINYLDRQVLSLLAPQLSREFGWSNTDYANITAAFQFVYALSMLFAGRVVDRIGTRAAYVVAICVWSLGALMHAFSVPMGEAAGVLLGAAGIVVAPSILGFMLSRAVLAIGEAGNFPAAIKATAEYFPKNERSLATGIFNSGANVGAILAPITVPIIAGIWGWQSAFIMIGMVGFIWMSVWLTLYDTPERQPRLSAQELAYIRRDQSAAPAAPATTAPAAKVSWLQLLKYRQTWAFAFGKFMTDGVWWFFLFWLPTYLSAQYGMKGDAIVVPLAVLYSMTMVGSIGGGWFPSYFMARGYAPYDGRMRAMLVIAFFPLVVLLAQPLGSVSYWVPVLLIGVGASAHQAWSANIFTTVSDMFPQKSVASVIGIGGMAGGIGGVLLTKLGGWVFDFYKARNDIGTGYMILFTICALAYLVAWCVMKALVPRHKEITDL</sequence>
<feature type="transmembrane region" description="Helical" evidence="5">
    <location>
        <begin position="195"/>
        <end position="213"/>
    </location>
</feature>
<keyword evidence="3 5" id="KW-1133">Transmembrane helix</keyword>
<comment type="caution">
    <text evidence="7">The sequence shown here is derived from an EMBL/GenBank/DDBJ whole genome shotgun (WGS) entry which is preliminary data.</text>
</comment>
<organism evidence="7 8">
    <name type="scientific">Duganella qianjiadongensis</name>
    <dbReference type="NCBI Taxonomy" id="2692176"/>
    <lineage>
        <taxon>Bacteria</taxon>
        <taxon>Pseudomonadati</taxon>
        <taxon>Pseudomonadota</taxon>
        <taxon>Betaproteobacteria</taxon>
        <taxon>Burkholderiales</taxon>
        <taxon>Oxalobacteraceae</taxon>
        <taxon>Telluria group</taxon>
        <taxon>Duganella</taxon>
    </lineage>
</organism>
<feature type="transmembrane region" description="Helical" evidence="5">
    <location>
        <begin position="85"/>
        <end position="104"/>
    </location>
</feature>
<dbReference type="PROSITE" id="PS50850">
    <property type="entry name" value="MFS"/>
    <property type="match status" value="1"/>
</dbReference>
<name>A0ABW9VGQ3_9BURK</name>
<dbReference type="CDD" id="cd17319">
    <property type="entry name" value="MFS_ExuT_GudP_like"/>
    <property type="match status" value="1"/>
</dbReference>
<evidence type="ECO:0000256" key="4">
    <source>
        <dbReference type="ARBA" id="ARBA00023136"/>
    </source>
</evidence>
<proteinExistence type="predicted"/>
<feature type="transmembrane region" description="Helical" evidence="5">
    <location>
        <begin position="166"/>
        <end position="189"/>
    </location>
</feature>
<feature type="transmembrane region" description="Helical" evidence="5">
    <location>
        <begin position="56"/>
        <end position="78"/>
    </location>
</feature>
<dbReference type="PANTHER" id="PTHR11662:SF285">
    <property type="entry name" value="HEXURONATE TRANSPORTER"/>
    <property type="match status" value="1"/>
</dbReference>
<feature type="transmembrane region" description="Helical" evidence="5">
    <location>
        <begin position="336"/>
        <end position="353"/>
    </location>
</feature>
<dbReference type="Gene3D" id="1.20.1250.20">
    <property type="entry name" value="MFS general substrate transporter like domains"/>
    <property type="match status" value="2"/>
</dbReference>
<evidence type="ECO:0000256" key="3">
    <source>
        <dbReference type="ARBA" id="ARBA00022989"/>
    </source>
</evidence>